<feature type="transmembrane region" description="Helical" evidence="6">
    <location>
        <begin position="315"/>
        <end position="334"/>
    </location>
</feature>
<evidence type="ECO:0000256" key="5">
    <source>
        <dbReference type="ARBA" id="ARBA00023136"/>
    </source>
</evidence>
<evidence type="ECO:0000256" key="1">
    <source>
        <dbReference type="ARBA" id="ARBA00004651"/>
    </source>
</evidence>
<evidence type="ECO:0000256" key="4">
    <source>
        <dbReference type="ARBA" id="ARBA00022989"/>
    </source>
</evidence>
<dbReference type="RefSeq" id="WP_345725233.1">
    <property type="nucleotide sequence ID" value="NZ_AP025226.1"/>
</dbReference>
<keyword evidence="8" id="KW-0969">Cilium</keyword>
<reference evidence="8 9" key="1">
    <citation type="journal article" date="2022" name="Microbiol. Resour. Announc.">
        <title>Complete Genome Sequence of the Hyperthermophilic and Acidophilic Archaeon Saccharolobus caldissimus Strain HS-3T.</title>
        <authorList>
            <person name="Sakai H.D."/>
            <person name="Kurosawa N."/>
        </authorList>
    </citation>
    <scope>NUCLEOTIDE SEQUENCE [LARGE SCALE GENOMIC DNA]</scope>
    <source>
        <strain evidence="8 9">JCM32116</strain>
    </source>
</reference>
<dbReference type="GO" id="GO:0005886">
    <property type="term" value="C:plasma membrane"/>
    <property type="evidence" value="ECO:0007669"/>
    <property type="project" value="UniProtKB-SubCell"/>
</dbReference>
<gene>
    <name evidence="8" type="ORF">SACC_19070</name>
</gene>
<dbReference type="Pfam" id="PF00482">
    <property type="entry name" value="T2SSF"/>
    <property type="match status" value="2"/>
</dbReference>
<evidence type="ECO:0000256" key="2">
    <source>
        <dbReference type="ARBA" id="ARBA00022475"/>
    </source>
</evidence>
<keyword evidence="3 6" id="KW-0812">Transmembrane</keyword>
<dbReference type="Proteomes" id="UP001319921">
    <property type="component" value="Chromosome"/>
</dbReference>
<dbReference type="PANTHER" id="PTHR35402">
    <property type="entry name" value="INTEGRAL MEMBRANE PROTEIN-RELATED"/>
    <property type="match status" value="1"/>
</dbReference>
<feature type="domain" description="Type II secretion system protein GspF" evidence="7">
    <location>
        <begin position="134"/>
        <end position="260"/>
    </location>
</feature>
<dbReference type="PANTHER" id="PTHR35402:SF1">
    <property type="entry name" value="TYPE II SECRETION SYSTEM PROTEIN GSPF DOMAIN-CONTAINING PROTEIN"/>
    <property type="match status" value="1"/>
</dbReference>
<feature type="transmembrane region" description="Helical" evidence="6">
    <location>
        <begin position="500"/>
        <end position="528"/>
    </location>
</feature>
<name>A0AAQ4CSV9_9CREN</name>
<feature type="transmembrane region" description="Helical" evidence="6">
    <location>
        <begin position="89"/>
        <end position="111"/>
    </location>
</feature>
<comment type="subcellular location">
    <subcellularLocation>
        <location evidence="1">Cell membrane</location>
        <topology evidence="1">Multi-pass membrane protein</topology>
    </subcellularLocation>
</comment>
<sequence>MSIVKRNNNVHKEGLSKIDLIFYNSGIVKDLAKELGKKLMKAGSTEDPQLFASRLLFTLILSILMSIVFIVFSIRFFELYRLTLTIKYLAGFLTLLIIGIVIPPITYLIQILQISQQIENRKVGLDSETPAFSAIFNVFLRSGLSARYVFEYLSKSTAMNYASQIASYINKRVKYLGESVETAIAESLNISPSKIFNEFLLTYITAVRTGAPVLETMEAKAKDILKSIELLASSAADKLSGVAEGFVIWLSSGFITFFLVLLLQAIFPSLTGSIPFPILASFAIFLIPLVNLLFIWVTDQTQFRFPERPLKAYKLFYLTFPLGIVISIIVLYLIRSPIPLLFYLIFLTGGVPQIPLTVFAFTIGLLIAAIPPAVLAIKELREGTGYDVYVVAFLRAIAEGLRAGLNPITVIKNLKDSPEMGKFRNILGTIYAYTVLGVPLKDAFKKASDKILDFSSKVSLVSLADMIEIGSLTPETVEALAEQVDAQIRIRREYNAKIRVLLYAPYVGIILALVASILLGNAIYTILLKQTYTTAYGPLASATILLPKALYIIAISSLFNSFLSGLLVGKIGYGKTAAGFIHSAILVVITAILIVVSLHISLIPSVSPSSTSL</sequence>
<feature type="domain" description="Type II secretion system protein GspF" evidence="7">
    <location>
        <begin position="393"/>
        <end position="516"/>
    </location>
</feature>
<dbReference type="GeneID" id="68866637"/>
<evidence type="ECO:0000256" key="6">
    <source>
        <dbReference type="SAM" id="Phobius"/>
    </source>
</evidence>
<feature type="transmembrane region" description="Helical" evidence="6">
    <location>
        <begin position="246"/>
        <end position="267"/>
    </location>
</feature>
<feature type="transmembrane region" description="Helical" evidence="6">
    <location>
        <begin position="273"/>
        <end position="294"/>
    </location>
</feature>
<proteinExistence type="predicted"/>
<keyword evidence="9" id="KW-1185">Reference proteome</keyword>
<feature type="transmembrane region" description="Helical" evidence="6">
    <location>
        <begin position="580"/>
        <end position="603"/>
    </location>
</feature>
<accession>A0AAQ4CSV9</accession>
<evidence type="ECO:0000259" key="7">
    <source>
        <dbReference type="Pfam" id="PF00482"/>
    </source>
</evidence>
<keyword evidence="8" id="KW-0966">Cell projection</keyword>
<evidence type="ECO:0000256" key="3">
    <source>
        <dbReference type="ARBA" id="ARBA00022692"/>
    </source>
</evidence>
<feature type="transmembrane region" description="Helical" evidence="6">
    <location>
        <begin position="548"/>
        <end position="568"/>
    </location>
</feature>
<keyword evidence="4 6" id="KW-1133">Transmembrane helix</keyword>
<feature type="transmembrane region" description="Helical" evidence="6">
    <location>
        <begin position="354"/>
        <end position="377"/>
    </location>
</feature>
<dbReference type="EMBL" id="AP025226">
    <property type="protein sequence ID" value="BDB98890.1"/>
    <property type="molecule type" value="Genomic_DNA"/>
</dbReference>
<evidence type="ECO:0000313" key="9">
    <source>
        <dbReference type="Proteomes" id="UP001319921"/>
    </source>
</evidence>
<evidence type="ECO:0000313" key="8">
    <source>
        <dbReference type="EMBL" id="BDB98890.1"/>
    </source>
</evidence>
<dbReference type="KEGG" id="scas:SACC_19070"/>
<keyword evidence="5 6" id="KW-0472">Membrane</keyword>
<dbReference type="InterPro" id="IPR018076">
    <property type="entry name" value="T2SS_GspF_dom"/>
</dbReference>
<keyword evidence="8" id="KW-0282">Flagellum</keyword>
<dbReference type="InterPro" id="IPR056569">
    <property type="entry name" value="ArlJ-like"/>
</dbReference>
<protein>
    <submittedName>
        <fullName evidence="8">Flagellar assembly protein</fullName>
    </submittedName>
</protein>
<feature type="transmembrane region" description="Helical" evidence="6">
    <location>
        <begin position="55"/>
        <end position="77"/>
    </location>
</feature>
<organism evidence="8 9">
    <name type="scientific">Saccharolobus caldissimus</name>
    <dbReference type="NCBI Taxonomy" id="1702097"/>
    <lineage>
        <taxon>Archaea</taxon>
        <taxon>Thermoproteota</taxon>
        <taxon>Thermoprotei</taxon>
        <taxon>Sulfolobales</taxon>
        <taxon>Sulfolobaceae</taxon>
        <taxon>Saccharolobus</taxon>
    </lineage>
</organism>
<dbReference type="AlphaFoldDB" id="A0AAQ4CSV9"/>
<keyword evidence="2" id="KW-1003">Cell membrane</keyword>